<evidence type="ECO:0008006" key="4">
    <source>
        <dbReference type="Google" id="ProtNLM"/>
    </source>
</evidence>
<organism evidence="2 3">
    <name type="scientific">Rhipicephalus sanguineus</name>
    <name type="common">Brown dog tick</name>
    <name type="synonym">Ixodes sanguineus</name>
    <dbReference type="NCBI Taxonomy" id="34632"/>
    <lineage>
        <taxon>Eukaryota</taxon>
        <taxon>Metazoa</taxon>
        <taxon>Ecdysozoa</taxon>
        <taxon>Arthropoda</taxon>
        <taxon>Chelicerata</taxon>
        <taxon>Arachnida</taxon>
        <taxon>Acari</taxon>
        <taxon>Parasitiformes</taxon>
        <taxon>Ixodida</taxon>
        <taxon>Ixodoidea</taxon>
        <taxon>Ixodidae</taxon>
        <taxon>Rhipicephalinae</taxon>
        <taxon>Rhipicephalus</taxon>
        <taxon>Rhipicephalus</taxon>
    </lineage>
</organism>
<reference evidence="2" key="1">
    <citation type="journal article" date="2020" name="Cell">
        <title>Large-Scale Comparative Analyses of Tick Genomes Elucidate Their Genetic Diversity and Vector Capacities.</title>
        <authorList>
            <consortium name="Tick Genome and Microbiome Consortium (TIGMIC)"/>
            <person name="Jia N."/>
            <person name="Wang J."/>
            <person name="Shi W."/>
            <person name="Du L."/>
            <person name="Sun Y."/>
            <person name="Zhan W."/>
            <person name="Jiang J.F."/>
            <person name="Wang Q."/>
            <person name="Zhang B."/>
            <person name="Ji P."/>
            <person name="Bell-Sakyi L."/>
            <person name="Cui X.M."/>
            <person name="Yuan T.T."/>
            <person name="Jiang B.G."/>
            <person name="Yang W.F."/>
            <person name="Lam T.T."/>
            <person name="Chang Q.C."/>
            <person name="Ding S.J."/>
            <person name="Wang X.J."/>
            <person name="Zhu J.G."/>
            <person name="Ruan X.D."/>
            <person name="Zhao L."/>
            <person name="Wei J.T."/>
            <person name="Ye R.Z."/>
            <person name="Que T.C."/>
            <person name="Du C.H."/>
            <person name="Zhou Y.H."/>
            <person name="Cheng J.X."/>
            <person name="Dai P.F."/>
            <person name="Guo W.B."/>
            <person name="Han X.H."/>
            <person name="Huang E.J."/>
            <person name="Li L.F."/>
            <person name="Wei W."/>
            <person name="Gao Y.C."/>
            <person name="Liu J.Z."/>
            <person name="Shao H.Z."/>
            <person name="Wang X."/>
            <person name="Wang C.C."/>
            <person name="Yang T.C."/>
            <person name="Huo Q.B."/>
            <person name="Li W."/>
            <person name="Chen H.Y."/>
            <person name="Chen S.E."/>
            <person name="Zhou L.G."/>
            <person name="Ni X.B."/>
            <person name="Tian J.H."/>
            <person name="Sheng Y."/>
            <person name="Liu T."/>
            <person name="Pan Y.S."/>
            <person name="Xia L.Y."/>
            <person name="Li J."/>
            <person name="Zhao F."/>
            <person name="Cao W.C."/>
        </authorList>
    </citation>
    <scope>NUCLEOTIDE SEQUENCE</scope>
    <source>
        <strain evidence="2">Rsan-2018</strain>
    </source>
</reference>
<evidence type="ECO:0000256" key="1">
    <source>
        <dbReference type="SAM" id="MobiDB-lite"/>
    </source>
</evidence>
<dbReference type="AlphaFoldDB" id="A0A9D4Q9D5"/>
<keyword evidence="3" id="KW-1185">Reference proteome</keyword>
<comment type="caution">
    <text evidence="2">The sequence shown here is derived from an EMBL/GenBank/DDBJ whole genome shotgun (WGS) entry which is preliminary data.</text>
</comment>
<evidence type="ECO:0000313" key="2">
    <source>
        <dbReference type="EMBL" id="KAH7971802.1"/>
    </source>
</evidence>
<dbReference type="Proteomes" id="UP000821837">
    <property type="component" value="Chromosome 11"/>
</dbReference>
<protein>
    <recommendedName>
        <fullName evidence="4">Tick transposon</fullName>
    </recommendedName>
</protein>
<evidence type="ECO:0000313" key="3">
    <source>
        <dbReference type="Proteomes" id="UP000821837"/>
    </source>
</evidence>
<dbReference type="EMBL" id="JABSTV010001247">
    <property type="protein sequence ID" value="KAH7971802.1"/>
    <property type="molecule type" value="Genomic_DNA"/>
</dbReference>
<gene>
    <name evidence="2" type="ORF">HPB52_002817</name>
</gene>
<accession>A0A9D4Q9D5</accession>
<proteinExistence type="predicted"/>
<reference evidence="2" key="2">
    <citation type="submission" date="2021-09" db="EMBL/GenBank/DDBJ databases">
        <authorList>
            <person name="Jia N."/>
            <person name="Wang J."/>
            <person name="Shi W."/>
            <person name="Du L."/>
            <person name="Sun Y."/>
            <person name="Zhan W."/>
            <person name="Jiang J."/>
            <person name="Wang Q."/>
            <person name="Zhang B."/>
            <person name="Ji P."/>
            <person name="Sakyi L.B."/>
            <person name="Cui X."/>
            <person name="Yuan T."/>
            <person name="Jiang B."/>
            <person name="Yang W."/>
            <person name="Lam T.T.-Y."/>
            <person name="Chang Q."/>
            <person name="Ding S."/>
            <person name="Wang X."/>
            <person name="Zhu J."/>
            <person name="Ruan X."/>
            <person name="Zhao L."/>
            <person name="Wei J."/>
            <person name="Que T."/>
            <person name="Du C."/>
            <person name="Cheng J."/>
            <person name="Dai P."/>
            <person name="Han X."/>
            <person name="Huang E."/>
            <person name="Gao Y."/>
            <person name="Liu J."/>
            <person name="Shao H."/>
            <person name="Ye R."/>
            <person name="Li L."/>
            <person name="Wei W."/>
            <person name="Wang X."/>
            <person name="Wang C."/>
            <person name="Huo Q."/>
            <person name="Li W."/>
            <person name="Guo W."/>
            <person name="Chen H."/>
            <person name="Chen S."/>
            <person name="Zhou L."/>
            <person name="Zhou L."/>
            <person name="Ni X."/>
            <person name="Tian J."/>
            <person name="Zhou Y."/>
            <person name="Sheng Y."/>
            <person name="Liu T."/>
            <person name="Pan Y."/>
            <person name="Xia L."/>
            <person name="Li J."/>
            <person name="Zhao F."/>
            <person name="Cao W."/>
        </authorList>
    </citation>
    <scope>NUCLEOTIDE SEQUENCE</scope>
    <source>
        <strain evidence="2">Rsan-2018</strain>
        <tissue evidence="2">Larvae</tissue>
    </source>
</reference>
<sequence length="210" mass="23061">MHPVHNRTRRRARAQALVKAANLHATDVAFVDAAKYVDKPYFAAAAVAPDGTALNALTIQTQKGCEVEQVAIALALALPQRDTIFTDSKPAALAYGRGAICQAALSILESAQINVDKHIHWFPGHEGLKRFNQDLTRRAGTRAGSPAGDPNTHREPLLSYHEICSHYNWINQRRSPDRALQHPAVQKAQKVAGELRLPVPTWAEPPDRPP</sequence>
<dbReference type="VEuPathDB" id="VectorBase:RSAN_036105"/>
<name>A0A9D4Q9D5_RHISA</name>
<feature type="region of interest" description="Disordered" evidence="1">
    <location>
        <begin position="178"/>
        <end position="210"/>
    </location>
</feature>